<dbReference type="PANTHER" id="PTHR35601:SF1">
    <property type="entry name" value="TOXIN RELE"/>
    <property type="match status" value="1"/>
</dbReference>
<dbReference type="OrthoDB" id="5570653at2"/>
<protein>
    <submittedName>
        <fullName evidence="3">mRNA-degrading endonuclease RelE of RelBE toxin-antitoxin system</fullName>
    </submittedName>
</protein>
<dbReference type="GO" id="GO:0004519">
    <property type="term" value="F:endonuclease activity"/>
    <property type="evidence" value="ECO:0007669"/>
    <property type="project" value="UniProtKB-KW"/>
</dbReference>
<dbReference type="PANTHER" id="PTHR35601">
    <property type="entry name" value="TOXIN RELE"/>
    <property type="match status" value="1"/>
</dbReference>
<evidence type="ECO:0000313" key="4">
    <source>
        <dbReference type="Proteomes" id="UP000274556"/>
    </source>
</evidence>
<evidence type="ECO:0000256" key="2">
    <source>
        <dbReference type="ARBA" id="ARBA00022649"/>
    </source>
</evidence>
<comment type="caution">
    <text evidence="3">The sequence shown here is derived from an EMBL/GenBank/DDBJ whole genome shotgun (WGS) entry which is preliminary data.</text>
</comment>
<dbReference type="RefSeq" id="WP_120798850.1">
    <property type="nucleotide sequence ID" value="NZ_RBXL01000001.1"/>
</dbReference>
<dbReference type="Gene3D" id="3.30.2310.20">
    <property type="entry name" value="RelE-like"/>
    <property type="match status" value="1"/>
</dbReference>
<keyword evidence="3" id="KW-0378">Hydrolase</keyword>
<keyword evidence="4" id="KW-1185">Reference proteome</keyword>
<dbReference type="EMBL" id="RBXL01000001">
    <property type="protein sequence ID" value="RKT46785.1"/>
    <property type="molecule type" value="Genomic_DNA"/>
</dbReference>
<dbReference type="InterPro" id="IPR007712">
    <property type="entry name" value="RelE/ParE_toxin"/>
</dbReference>
<dbReference type="InterPro" id="IPR035093">
    <property type="entry name" value="RelE/ParE_toxin_dom_sf"/>
</dbReference>
<gene>
    <name evidence="3" type="ORF">BDD21_4321</name>
</gene>
<organism evidence="3 4">
    <name type="scientific">Thiocapsa rosea</name>
    <dbReference type="NCBI Taxonomy" id="69360"/>
    <lineage>
        <taxon>Bacteria</taxon>
        <taxon>Pseudomonadati</taxon>
        <taxon>Pseudomonadota</taxon>
        <taxon>Gammaproteobacteria</taxon>
        <taxon>Chromatiales</taxon>
        <taxon>Chromatiaceae</taxon>
        <taxon>Thiocapsa</taxon>
    </lineage>
</organism>
<keyword evidence="2" id="KW-1277">Toxin-antitoxin system</keyword>
<comment type="similarity">
    <text evidence="1">Belongs to the RelE toxin family.</text>
</comment>
<name>A0A495VEC4_9GAMM</name>
<evidence type="ECO:0000313" key="3">
    <source>
        <dbReference type="EMBL" id="RKT46785.1"/>
    </source>
</evidence>
<dbReference type="Proteomes" id="UP000274556">
    <property type="component" value="Unassembled WGS sequence"/>
</dbReference>
<proteinExistence type="inferred from homology"/>
<dbReference type="AlphaFoldDB" id="A0A495VEC4"/>
<dbReference type="Pfam" id="PF05016">
    <property type="entry name" value="ParE_toxin"/>
    <property type="match status" value="1"/>
</dbReference>
<reference evidence="3 4" key="1">
    <citation type="submission" date="2018-10" db="EMBL/GenBank/DDBJ databases">
        <title>Genomic Encyclopedia of Archaeal and Bacterial Type Strains, Phase II (KMG-II): from individual species to whole genera.</title>
        <authorList>
            <person name="Goeker M."/>
        </authorList>
    </citation>
    <scope>NUCLEOTIDE SEQUENCE [LARGE SCALE GENOMIC DNA]</scope>
    <source>
        <strain evidence="3 4">DSM 235</strain>
    </source>
</reference>
<keyword evidence="3" id="KW-0255">Endonuclease</keyword>
<evidence type="ECO:0000256" key="1">
    <source>
        <dbReference type="ARBA" id="ARBA00006226"/>
    </source>
</evidence>
<accession>A0A495VEC4</accession>
<sequence>MFALRFSKQSQKALRKMPSGIATRIRAELDAIAMNPGAYRGDWTPLAGSDLWRLRVGNWRAICELQNGELVLLVVKIGPRGDVYQ</sequence>
<keyword evidence="3" id="KW-0540">Nuclease</keyword>
<dbReference type="SUPFAM" id="SSF143011">
    <property type="entry name" value="RelE-like"/>
    <property type="match status" value="1"/>
</dbReference>